<evidence type="ECO:0000313" key="2">
    <source>
        <dbReference type="Proteomes" id="UP001528850"/>
    </source>
</evidence>
<dbReference type="Proteomes" id="UP001528850">
    <property type="component" value="Unassembled WGS sequence"/>
</dbReference>
<evidence type="ECO:0000313" key="1">
    <source>
        <dbReference type="EMBL" id="MDF4024103.1"/>
    </source>
</evidence>
<reference evidence="1 2" key="1">
    <citation type="journal article" date="2024" name="Curr. Microbiol.">
        <title>Luteibacter sahnii sp. nov., A Novel Yellow-Colored Xanthomonadin Pigment Producing Probiotic Bacterium from Healthy Rice Seed Microbiome.</title>
        <authorList>
            <person name="Jaiswal G."/>
            <person name="Rana R."/>
            <person name="Nayak P.K."/>
            <person name="Chouhan R."/>
            <person name="Gandhi S.G."/>
            <person name="Patel H.K."/>
            <person name="Patil P.B."/>
        </authorList>
    </citation>
    <scope>NUCLEOTIDE SEQUENCE [LARGE SCALE GENOMIC DNA]</scope>
    <source>
        <strain evidence="1 2">PPL201</strain>
    </source>
</reference>
<accession>A0ABT6B8A7</accession>
<gene>
    <name evidence="1" type="ORF">P3W24_03845</name>
</gene>
<keyword evidence="2" id="KW-1185">Reference proteome</keyword>
<proteinExistence type="predicted"/>
<name>A0ABT6B8A7_9GAMM</name>
<comment type="caution">
    <text evidence="1">The sequence shown here is derived from an EMBL/GenBank/DDBJ whole genome shotgun (WGS) entry which is preliminary data.</text>
</comment>
<dbReference type="EMBL" id="JARJJS010000001">
    <property type="protein sequence ID" value="MDF4024103.1"/>
    <property type="molecule type" value="Genomic_DNA"/>
</dbReference>
<sequence>MNETIYVVQGFEAGKRGALKAMPPVTCATESQARDGAERMGVRCAGVIAFAQTADIDAGGHSDPVVLLQLGQVPEQA</sequence>
<protein>
    <submittedName>
        <fullName evidence="1">Uncharacterized protein</fullName>
    </submittedName>
</protein>
<organism evidence="1 2">
    <name type="scientific">Luteibacter sahnii</name>
    <dbReference type="NCBI Taxonomy" id="3021977"/>
    <lineage>
        <taxon>Bacteria</taxon>
        <taxon>Pseudomonadati</taxon>
        <taxon>Pseudomonadota</taxon>
        <taxon>Gammaproteobacteria</taxon>
        <taxon>Lysobacterales</taxon>
        <taxon>Rhodanobacteraceae</taxon>
        <taxon>Luteibacter</taxon>
    </lineage>
</organism>